<dbReference type="OrthoDB" id="2299884at2"/>
<evidence type="ECO:0000313" key="3">
    <source>
        <dbReference type="Proteomes" id="UP000036106"/>
    </source>
</evidence>
<dbReference type="STRING" id="1007676.ABM34_10945"/>
<reference evidence="3" key="1">
    <citation type="submission" date="2015-07" db="EMBL/GenBank/DDBJ databases">
        <title>Lactobacillus ginsenosidimutans/EMML 3141/ whole genome sequencing.</title>
        <authorList>
            <person name="Kim M.K."/>
            <person name="Im W.-T."/>
            <person name="Srinivasan S."/>
            <person name="Lee J.-J."/>
        </authorList>
    </citation>
    <scope>NUCLEOTIDE SEQUENCE [LARGE SCALE GENOMIC DNA]</scope>
    <source>
        <strain evidence="3">EMML 3041</strain>
    </source>
</reference>
<feature type="transmembrane region" description="Helical" evidence="1">
    <location>
        <begin position="28"/>
        <end position="46"/>
    </location>
</feature>
<dbReference type="PATRIC" id="fig|1007676.4.peg.2217"/>
<dbReference type="AlphaFoldDB" id="A0A0H4QJA0"/>
<keyword evidence="1" id="KW-0472">Membrane</keyword>
<keyword evidence="1" id="KW-0812">Transmembrane</keyword>
<keyword evidence="3" id="KW-1185">Reference proteome</keyword>
<evidence type="ECO:0000256" key="1">
    <source>
        <dbReference type="SAM" id="Phobius"/>
    </source>
</evidence>
<evidence type="ECO:0000313" key="2">
    <source>
        <dbReference type="EMBL" id="AKP67997.1"/>
    </source>
</evidence>
<feature type="transmembrane region" description="Helical" evidence="1">
    <location>
        <begin position="58"/>
        <end position="78"/>
    </location>
</feature>
<gene>
    <name evidence="2" type="ORF">ABM34_10945</name>
</gene>
<organism evidence="2 3">
    <name type="scientific">Companilactobacillus ginsenosidimutans</name>
    <dbReference type="NCBI Taxonomy" id="1007676"/>
    <lineage>
        <taxon>Bacteria</taxon>
        <taxon>Bacillati</taxon>
        <taxon>Bacillota</taxon>
        <taxon>Bacilli</taxon>
        <taxon>Lactobacillales</taxon>
        <taxon>Lactobacillaceae</taxon>
        <taxon>Companilactobacillus</taxon>
    </lineage>
</organism>
<name>A0A0H4QJA0_9LACO</name>
<dbReference type="EMBL" id="CP012034">
    <property type="protein sequence ID" value="AKP67997.1"/>
    <property type="molecule type" value="Genomic_DNA"/>
</dbReference>
<accession>A0A0H4QJA0</accession>
<keyword evidence="1" id="KW-1133">Transmembrane helix</keyword>
<protein>
    <submittedName>
        <fullName evidence="2">Uncharacterized protein</fullName>
    </submittedName>
</protein>
<dbReference type="Proteomes" id="UP000036106">
    <property type="component" value="Chromosome"/>
</dbReference>
<proteinExistence type="predicted"/>
<dbReference type="RefSeq" id="WP_048705717.1">
    <property type="nucleotide sequence ID" value="NZ_CP012034.1"/>
</dbReference>
<sequence>MQIVLFLIGSVFALLLEKYIFANNRHAWIGAIIPVLSIIIVTWLLVSARMVWGITDLIIGALFVFFNFIFWSQGIGLYQKRKNMRRVRKA</sequence>
<dbReference type="KEGG" id="lgn:ABM34_10945"/>